<dbReference type="Pfam" id="PF19700">
    <property type="entry name" value="DUF6198"/>
    <property type="match status" value="1"/>
</dbReference>
<dbReference type="AlphaFoldDB" id="B2TL90"/>
<keyword evidence="1" id="KW-0472">Membrane</keyword>
<dbReference type="EMBL" id="CP001056">
    <property type="protein sequence ID" value="ACD21890.1"/>
    <property type="molecule type" value="Genomic_DNA"/>
</dbReference>
<feature type="transmembrane region" description="Helical" evidence="1">
    <location>
        <begin position="109"/>
        <end position="128"/>
    </location>
</feature>
<name>B2TL90_CLOBB</name>
<feature type="transmembrane region" description="Helical" evidence="1">
    <location>
        <begin position="50"/>
        <end position="70"/>
    </location>
</feature>
<accession>B2TL90</accession>
<reference evidence="2" key="1">
    <citation type="submission" date="2009-06" db="EMBL/GenBank/DDBJ databases">
        <authorList>
            <consortium name="US DOE Joint Genome Institute (JGI-PGF)"/>
            <person name="Lucas S."/>
            <person name="Copeland A."/>
            <person name="Lapidus A."/>
            <person name="Glavina del Rio T."/>
            <person name="Dalin E."/>
            <person name="Tice H."/>
            <person name="Bruce D."/>
            <person name="Goodwin L."/>
            <person name="Pitluck S."/>
            <person name="Kyrpides N."/>
            <person name="Mavromatis K."/>
            <person name="Ivanova N."/>
            <person name="Saunders E."/>
            <person name="Brettin T."/>
            <person name="Detter J.C."/>
            <person name="Han C."/>
            <person name="Larimer F."/>
            <person name="Land M."/>
            <person name="Hauser L."/>
            <person name="Markowitz V."/>
            <person name="Cheng J.-F."/>
            <person name="Hugenholtz P."/>
            <person name="Woyke T."/>
            <person name="Wu D."/>
            <person name="Gronow S."/>
            <person name="Klenk H.-P."/>
            <person name="Eisen J.A."/>
        </authorList>
    </citation>
    <scope>NUCLEOTIDE SEQUENCE</scope>
    <source>
        <strain evidence="2">Eklund 17B</strain>
    </source>
</reference>
<gene>
    <name evidence="2" type="ordered locus">CLL_A0738</name>
</gene>
<dbReference type="KEGG" id="cbk:CLL_A0738"/>
<dbReference type="InterPro" id="IPR038750">
    <property type="entry name" value="YczE/YyaS-like"/>
</dbReference>
<sequence length="233" mass="25931">MNQKKLLMRLILFFLGMAIIQLGVGLSLVTNIGSDSFTVFTQGLSILLKITPGIANMCILFVLTIIILLINRKKINIGTFICLIGVGPVIDLSISIFSRFNIQDYNMLIKALIIVLVNFIIAVGFSILSATDLGVAPNDIVPFIIQDKTKFQYRWIRMSLDAIYLIVGYLLGGKVWLGTIISMLTVGPFIQLCLPYGKTFVEILLGNKNDIVNNDIVNNDIVNNENMKEMEIQ</sequence>
<evidence type="ECO:0000256" key="1">
    <source>
        <dbReference type="SAM" id="Phobius"/>
    </source>
</evidence>
<feature type="transmembrane region" description="Helical" evidence="1">
    <location>
        <begin position="162"/>
        <end position="184"/>
    </location>
</feature>
<feature type="transmembrane region" description="Helical" evidence="1">
    <location>
        <begin position="7"/>
        <end position="30"/>
    </location>
</feature>
<organism evidence="2">
    <name type="scientific">Clostridium botulinum (strain Eklund 17B / Type B)</name>
    <dbReference type="NCBI Taxonomy" id="935198"/>
    <lineage>
        <taxon>Bacteria</taxon>
        <taxon>Bacillati</taxon>
        <taxon>Bacillota</taxon>
        <taxon>Clostridia</taxon>
        <taxon>Eubacteriales</taxon>
        <taxon>Clostridiaceae</taxon>
        <taxon>Clostridium</taxon>
    </lineage>
</organism>
<protein>
    <submittedName>
        <fullName evidence="2">Membrane protein</fullName>
    </submittedName>
</protein>
<accession>U4PD27</accession>
<evidence type="ECO:0000313" key="2">
    <source>
        <dbReference type="EMBL" id="ACD21890.1"/>
    </source>
</evidence>
<dbReference type="PANTHER" id="PTHR40078">
    <property type="entry name" value="INTEGRAL MEMBRANE PROTEIN-RELATED"/>
    <property type="match status" value="1"/>
</dbReference>
<dbReference type="PANTHER" id="PTHR40078:SF1">
    <property type="entry name" value="INTEGRAL MEMBRANE PROTEIN"/>
    <property type="match status" value="1"/>
</dbReference>
<dbReference type="PATRIC" id="fig|935198.13.peg.684"/>
<keyword evidence="1" id="KW-0812">Transmembrane</keyword>
<reference evidence="2" key="2">
    <citation type="submission" date="2009-08" db="EMBL/GenBank/DDBJ databases">
        <authorList>
            <person name="Shrivastava S."/>
            <person name="Brinkac L.M."/>
            <person name="Dodson R.J."/>
            <person name="Harkins D.M."/>
            <person name="Durkin A.S."/>
            <person name="Sutton G."/>
        </authorList>
    </citation>
    <scope>NUCLEOTIDE SEQUENCE</scope>
    <source>
        <strain evidence="2">Eklund 17B</strain>
    </source>
</reference>
<feature type="transmembrane region" description="Helical" evidence="1">
    <location>
        <begin position="77"/>
        <end position="97"/>
    </location>
</feature>
<dbReference type="HOGENOM" id="CLU_083843_1_1_9"/>
<proteinExistence type="predicted"/>
<keyword evidence="1" id="KW-1133">Transmembrane helix</keyword>